<evidence type="ECO:0000313" key="2">
    <source>
        <dbReference type="WBParaSite" id="jg3797"/>
    </source>
</evidence>
<organism evidence="1 2">
    <name type="scientific">Ditylenchus dipsaci</name>
    <dbReference type="NCBI Taxonomy" id="166011"/>
    <lineage>
        <taxon>Eukaryota</taxon>
        <taxon>Metazoa</taxon>
        <taxon>Ecdysozoa</taxon>
        <taxon>Nematoda</taxon>
        <taxon>Chromadorea</taxon>
        <taxon>Rhabditida</taxon>
        <taxon>Tylenchina</taxon>
        <taxon>Tylenchomorpha</taxon>
        <taxon>Sphaerularioidea</taxon>
        <taxon>Anguinidae</taxon>
        <taxon>Anguininae</taxon>
        <taxon>Ditylenchus</taxon>
    </lineage>
</organism>
<dbReference type="InterPro" id="IPR008042">
    <property type="entry name" value="Retrotrans_Pao"/>
</dbReference>
<dbReference type="Proteomes" id="UP000887574">
    <property type="component" value="Unplaced"/>
</dbReference>
<proteinExistence type="predicted"/>
<sequence>MDYTDQFQYELSEPDILIGNDNYYKINPTVLSQLSNGYHLLKTEIGPMIGGDTRLVPQLIFSKNKLKPSKSTAKLNIHRLKLLGIFLAAKLVTFLRAQLDGIEPEAINGPIRPLP</sequence>
<dbReference type="Pfam" id="PF05380">
    <property type="entry name" value="Peptidase_A17"/>
    <property type="match status" value="1"/>
</dbReference>
<protein>
    <submittedName>
        <fullName evidence="2">Uncharacterized protein</fullName>
    </submittedName>
</protein>
<accession>A0A915EAH7</accession>
<keyword evidence="1" id="KW-1185">Reference proteome</keyword>
<dbReference type="WBParaSite" id="jg3797">
    <property type="protein sequence ID" value="jg3797"/>
    <property type="gene ID" value="jg3797"/>
</dbReference>
<name>A0A915EAH7_9BILA</name>
<evidence type="ECO:0000313" key="1">
    <source>
        <dbReference type="Proteomes" id="UP000887574"/>
    </source>
</evidence>
<reference evidence="2" key="1">
    <citation type="submission" date="2022-11" db="UniProtKB">
        <authorList>
            <consortium name="WormBaseParasite"/>
        </authorList>
    </citation>
    <scope>IDENTIFICATION</scope>
</reference>
<dbReference type="AlphaFoldDB" id="A0A915EAH7"/>